<evidence type="ECO:0000313" key="2">
    <source>
        <dbReference type="EMBL" id="CAA9404387.1"/>
    </source>
</evidence>
<accession>A0A6J4P4U1</accession>
<reference evidence="2" key="1">
    <citation type="submission" date="2020-02" db="EMBL/GenBank/DDBJ databases">
        <authorList>
            <person name="Meier V. D."/>
        </authorList>
    </citation>
    <scope>NUCLEOTIDE SEQUENCE</scope>
    <source>
        <strain evidence="2">AVDCRST_MAG64</strain>
    </source>
</reference>
<feature type="compositionally biased region" description="Gly residues" evidence="1">
    <location>
        <begin position="91"/>
        <end position="100"/>
    </location>
</feature>
<evidence type="ECO:0000256" key="1">
    <source>
        <dbReference type="SAM" id="MobiDB-lite"/>
    </source>
</evidence>
<feature type="non-terminal residue" evidence="2">
    <location>
        <position position="1"/>
    </location>
</feature>
<feature type="compositionally biased region" description="Basic and acidic residues" evidence="1">
    <location>
        <begin position="1"/>
        <end position="12"/>
    </location>
</feature>
<sequence length="157" mass="16993">GREHEELADLPHSRPRVAGAGRDALRRAADRHRLRHQAVPADDGAAGGRTRRRRPRRQPARPGQRRPRRHGLPDPHRRRRVRLCALHGRPGTPGGAGAGGARVPPRAAPRRRGGLQRAVHLAPARGAAGLLPLQQVRAEAPVREGRVRAAGDAGVVR</sequence>
<feature type="non-terminal residue" evidence="2">
    <location>
        <position position="157"/>
    </location>
</feature>
<dbReference type="AlphaFoldDB" id="A0A6J4P4U1"/>
<dbReference type="EMBL" id="CADCUQ010000434">
    <property type="protein sequence ID" value="CAA9404387.1"/>
    <property type="molecule type" value="Genomic_DNA"/>
</dbReference>
<organism evidence="2">
    <name type="scientific">uncultured Phycisphaerae bacterium</name>
    <dbReference type="NCBI Taxonomy" id="904963"/>
    <lineage>
        <taxon>Bacteria</taxon>
        <taxon>Pseudomonadati</taxon>
        <taxon>Planctomycetota</taxon>
        <taxon>Phycisphaerae</taxon>
        <taxon>environmental samples</taxon>
    </lineage>
</organism>
<proteinExistence type="predicted"/>
<name>A0A6J4P4U1_9BACT</name>
<protein>
    <submittedName>
        <fullName evidence="2">Uncharacterized protein</fullName>
    </submittedName>
</protein>
<feature type="compositionally biased region" description="Basic residues" evidence="1">
    <location>
        <begin position="49"/>
        <end position="82"/>
    </location>
</feature>
<gene>
    <name evidence="2" type="ORF">AVDCRST_MAG64-1901</name>
</gene>
<feature type="region of interest" description="Disordered" evidence="1">
    <location>
        <begin position="1"/>
        <end position="114"/>
    </location>
</feature>